<feature type="domain" description="Hexokinase N-terminal" evidence="8">
    <location>
        <begin position="91"/>
        <end position="277"/>
    </location>
</feature>
<evidence type="ECO:0000256" key="5">
    <source>
        <dbReference type="ARBA" id="ARBA00022840"/>
    </source>
</evidence>
<dbReference type="InterPro" id="IPR043129">
    <property type="entry name" value="ATPase_NBD"/>
</dbReference>
<evidence type="ECO:0000256" key="3">
    <source>
        <dbReference type="ARBA" id="ARBA00022741"/>
    </source>
</evidence>
<reference evidence="10 11" key="1">
    <citation type="submission" date="2024-03" db="EMBL/GenBank/DDBJ databases">
        <authorList>
            <person name="Brejova B."/>
        </authorList>
    </citation>
    <scope>NUCLEOTIDE SEQUENCE [LARGE SCALE GENOMIC DNA]</scope>
    <source>
        <strain evidence="10 11">CBS 14171</strain>
    </source>
</reference>
<evidence type="ECO:0000256" key="1">
    <source>
        <dbReference type="ARBA" id="ARBA00009225"/>
    </source>
</evidence>
<keyword evidence="6" id="KW-0324">Glycolysis</keyword>
<dbReference type="Pfam" id="PF03727">
    <property type="entry name" value="Hexokinase_2"/>
    <property type="match status" value="1"/>
</dbReference>
<dbReference type="PANTHER" id="PTHR19443">
    <property type="entry name" value="HEXOKINASE"/>
    <property type="match status" value="1"/>
</dbReference>
<keyword evidence="11" id="KW-1185">Reference proteome</keyword>
<sequence>MVDHPTVVLQENQDDLVHIAAPFKLPHTHTSTILLEEDYKSVASTADSSPLSSPQATPISSHDSGDYTPSHQQKQQQLLLETIISSFTKPLSHENLSRHSQLSLEDFKTSLAENGLSMLPNYSICPTGEESGSYLVIDLGGSTLRIGIVDISPDLKLARNKRVKVLVEDKWIISNEYKNIDFAFFKFIGSKIMDILSRQTSIDLSSLIKVGITWSFPLETTNYNNGNILHVSKGYTVDAEVHGKDLKFLLESTLWNEFHVKIDVRSILNDSLAVYSAGSFLDDKMKLAMVLGTGFNMCCSLQANSETMHESKLIDEKILFNTELSLFGQHLCQDFTTKYDAVIDARLQFAKKHNFRSYSTLDPTDNSVFQPYELMTSGRYLPELCRLVVADLYNGGEIFANFSQEEMVKILTLPYDGFEGEIMCFVDESKDLEAIGDKIRQYYGWSKSIAHSDVEKLKSITSSVIKRAAFFVANAILSFIQLLQEYNKQDNFQGMLTIGYVGSVLTYFHNYRNLVTSYVNSSKEAKTSGYEIQLKLIDNSSIIGAAIGAAYYS</sequence>
<dbReference type="InterPro" id="IPR001312">
    <property type="entry name" value="Hexokinase"/>
</dbReference>
<comment type="similarity">
    <text evidence="1 6">Belongs to the hexokinase family.</text>
</comment>
<evidence type="ECO:0000256" key="7">
    <source>
        <dbReference type="SAM" id="MobiDB-lite"/>
    </source>
</evidence>
<evidence type="ECO:0000256" key="6">
    <source>
        <dbReference type="RuleBase" id="RU362007"/>
    </source>
</evidence>
<dbReference type="Proteomes" id="UP001497383">
    <property type="component" value="Chromosome 2"/>
</dbReference>
<dbReference type="EC" id="2.7.1.-" evidence="6"/>
<evidence type="ECO:0000259" key="8">
    <source>
        <dbReference type="Pfam" id="PF00349"/>
    </source>
</evidence>
<proteinExistence type="inferred from homology"/>
<name>A0ABP0ZFT6_9ASCO</name>
<dbReference type="Gene3D" id="3.40.367.20">
    <property type="match status" value="1"/>
</dbReference>
<evidence type="ECO:0000313" key="11">
    <source>
        <dbReference type="Proteomes" id="UP001497383"/>
    </source>
</evidence>
<evidence type="ECO:0000256" key="2">
    <source>
        <dbReference type="ARBA" id="ARBA00022679"/>
    </source>
</evidence>
<keyword evidence="3 6" id="KW-0547">Nucleotide-binding</keyword>
<dbReference type="PRINTS" id="PR00475">
    <property type="entry name" value="HEXOKINASE"/>
</dbReference>
<dbReference type="Pfam" id="PF00349">
    <property type="entry name" value="Hexokinase_1"/>
    <property type="match status" value="1"/>
</dbReference>
<dbReference type="SUPFAM" id="SSF53067">
    <property type="entry name" value="Actin-like ATPase domain"/>
    <property type="match status" value="2"/>
</dbReference>
<keyword evidence="2 6" id="KW-0808">Transferase</keyword>
<feature type="region of interest" description="Disordered" evidence="7">
    <location>
        <begin position="45"/>
        <end position="72"/>
    </location>
</feature>
<dbReference type="RefSeq" id="XP_066828190.1">
    <property type="nucleotide sequence ID" value="XM_066971120.1"/>
</dbReference>
<organism evidence="10 11">
    <name type="scientific">Lodderomyces beijingensis</name>
    <dbReference type="NCBI Taxonomy" id="1775926"/>
    <lineage>
        <taxon>Eukaryota</taxon>
        <taxon>Fungi</taxon>
        <taxon>Dikarya</taxon>
        <taxon>Ascomycota</taxon>
        <taxon>Saccharomycotina</taxon>
        <taxon>Pichiomycetes</taxon>
        <taxon>Debaryomycetaceae</taxon>
        <taxon>Candida/Lodderomyces clade</taxon>
        <taxon>Lodderomyces</taxon>
    </lineage>
</organism>
<dbReference type="GeneID" id="92206448"/>
<dbReference type="PROSITE" id="PS51748">
    <property type="entry name" value="HEXOKINASE_2"/>
    <property type="match status" value="1"/>
</dbReference>
<dbReference type="InterPro" id="IPR022673">
    <property type="entry name" value="Hexokinase_C"/>
</dbReference>
<evidence type="ECO:0000259" key="9">
    <source>
        <dbReference type="Pfam" id="PF03727"/>
    </source>
</evidence>
<dbReference type="Gene3D" id="3.30.420.40">
    <property type="match status" value="1"/>
</dbReference>
<keyword evidence="5 6" id="KW-0067">ATP-binding</keyword>
<dbReference type="CDD" id="cd24000">
    <property type="entry name" value="ASKHA_NBD_HK"/>
    <property type="match status" value="1"/>
</dbReference>
<dbReference type="InterPro" id="IPR022672">
    <property type="entry name" value="Hexokinase_N"/>
</dbReference>
<protein>
    <recommendedName>
        <fullName evidence="6">Phosphotransferase</fullName>
        <ecNumber evidence="6">2.7.1.-</ecNumber>
    </recommendedName>
</protein>
<dbReference type="EMBL" id="OZ022406">
    <property type="protein sequence ID" value="CAK9436730.1"/>
    <property type="molecule type" value="Genomic_DNA"/>
</dbReference>
<evidence type="ECO:0000256" key="4">
    <source>
        <dbReference type="ARBA" id="ARBA00022777"/>
    </source>
</evidence>
<evidence type="ECO:0000313" key="10">
    <source>
        <dbReference type="EMBL" id="CAK9436730.1"/>
    </source>
</evidence>
<keyword evidence="4 6" id="KW-0418">Kinase</keyword>
<feature type="domain" description="Hexokinase C-terminal" evidence="9">
    <location>
        <begin position="287"/>
        <end position="550"/>
    </location>
</feature>
<gene>
    <name evidence="10" type="ORF">LODBEIA_P12520</name>
</gene>
<dbReference type="PANTHER" id="PTHR19443:SF24">
    <property type="entry name" value="PHOSPHOTRANSFERASE"/>
    <property type="match status" value="1"/>
</dbReference>
<accession>A0ABP0ZFT6</accession>